<dbReference type="InterPro" id="IPR046556">
    <property type="entry name" value="DUF6710"/>
</dbReference>
<dbReference type="KEGG" id="hbi:HBZC1_16930"/>
<sequence length="274" mass="31635">MLDPISMTIISKITGWLCDKLLYKLDNLGNLEHGLMEKEIFSNLIECAEKIEKEANPFCKRQCFLELICAILRPLQSELLLGALEEGEQTDKKIKDKEEATNYIFGQEITEKYIWPLDCKLEYDASQHELYFYKDIILVVPWNRSVSYDRYIQALCNYGNGKPQPWKQDAGNHQVVLWLPWRIAFADNGRHSIAAGILNAASTPLKPTAIYDMSSVLDLIDTDGEYFYYKETKETKRKIARVKSGRYAAVFKIGCYINKCEEKFKIENLSKSSQ</sequence>
<dbReference type="RefSeq" id="WP_006018043.1">
    <property type="nucleotide sequence ID" value="NC_015674.1"/>
</dbReference>
<protein>
    <submittedName>
        <fullName evidence="1">Fip</fullName>
    </submittedName>
</protein>
<dbReference type="AlphaFoldDB" id="F8KPF5"/>
<dbReference type="HOGENOM" id="CLU_088545_0_0_7"/>
<accession>F8KPF5</accession>
<name>F8KPF5_HELBC</name>
<organism evidence="1 2">
    <name type="scientific">Helicobacter bizzozeronii (strain CIII-1)</name>
    <dbReference type="NCBI Taxonomy" id="1002804"/>
    <lineage>
        <taxon>Bacteria</taxon>
        <taxon>Pseudomonadati</taxon>
        <taxon>Campylobacterota</taxon>
        <taxon>Epsilonproteobacteria</taxon>
        <taxon>Campylobacterales</taxon>
        <taxon>Helicobacteraceae</taxon>
        <taxon>Helicobacter</taxon>
    </lineage>
</organism>
<dbReference type="EMBL" id="FR871757">
    <property type="protein sequence ID" value="CCB80679.1"/>
    <property type="molecule type" value="Genomic_DNA"/>
</dbReference>
<evidence type="ECO:0000313" key="1">
    <source>
        <dbReference type="EMBL" id="CCB80679.1"/>
    </source>
</evidence>
<proteinExistence type="predicted"/>
<dbReference type="Proteomes" id="UP000008387">
    <property type="component" value="Chromosome"/>
</dbReference>
<gene>
    <name evidence="1" type="ordered locus">HBZC1_16930</name>
</gene>
<dbReference type="Pfam" id="PF20457">
    <property type="entry name" value="DUF6710"/>
    <property type="match status" value="1"/>
</dbReference>
<keyword evidence="2" id="KW-1185">Reference proteome</keyword>
<dbReference type="eggNOG" id="ENOG5032VZB">
    <property type="taxonomic scope" value="Bacteria"/>
</dbReference>
<evidence type="ECO:0000313" key="2">
    <source>
        <dbReference type="Proteomes" id="UP000008387"/>
    </source>
</evidence>
<reference evidence="1 2" key="1">
    <citation type="journal article" date="2011" name="J. Bacteriol.">
        <title>Genome sequence of Helicobacter bizzozeronii strain CIII-1, an isolate from human gastric mucosa.</title>
        <authorList>
            <person name="Schott T."/>
            <person name="Rossi M."/>
            <person name="Hanninen M.L."/>
        </authorList>
    </citation>
    <scope>NUCLEOTIDE SEQUENCE [LARGE SCALE GENOMIC DNA]</scope>
    <source>
        <strain evidence="1 2">CIII-1</strain>
    </source>
</reference>